<dbReference type="RefSeq" id="XP_002779365.1">
    <property type="nucleotide sequence ID" value="XM_002779319.1"/>
</dbReference>
<dbReference type="AlphaFoldDB" id="C5KWG5"/>
<organism evidence="2">
    <name type="scientific">Perkinsus marinus (strain ATCC 50983 / TXsc)</name>
    <dbReference type="NCBI Taxonomy" id="423536"/>
    <lineage>
        <taxon>Eukaryota</taxon>
        <taxon>Sar</taxon>
        <taxon>Alveolata</taxon>
        <taxon>Perkinsozoa</taxon>
        <taxon>Perkinsea</taxon>
        <taxon>Perkinsida</taxon>
        <taxon>Perkinsidae</taxon>
        <taxon>Perkinsus</taxon>
    </lineage>
</organism>
<keyword evidence="2" id="KW-1185">Reference proteome</keyword>
<name>C5KWG5_PERM5</name>
<dbReference type="Proteomes" id="UP000007800">
    <property type="component" value="Unassembled WGS sequence"/>
</dbReference>
<gene>
    <name evidence="1" type="ORF">Pmar_PMAR015081</name>
</gene>
<dbReference type="EMBL" id="GG677022">
    <property type="protein sequence ID" value="EER11160.1"/>
    <property type="molecule type" value="Genomic_DNA"/>
</dbReference>
<sequence>MSAVRADIAAFVKKRRKVAIDSQFKQSGSSLDVPQLISAVAASYKTTLPPSALHGVSNEIVSQIRDKDNGH</sequence>
<accession>C5KWG5</accession>
<evidence type="ECO:0000313" key="2">
    <source>
        <dbReference type="Proteomes" id="UP000007800"/>
    </source>
</evidence>
<proteinExistence type="predicted"/>
<reference evidence="1 2" key="1">
    <citation type="submission" date="2008-07" db="EMBL/GenBank/DDBJ databases">
        <authorList>
            <person name="El-Sayed N."/>
            <person name="Caler E."/>
            <person name="Inman J."/>
            <person name="Amedeo P."/>
            <person name="Hass B."/>
            <person name="Wortman J."/>
        </authorList>
    </citation>
    <scope>NUCLEOTIDE SEQUENCE [LARGE SCALE GENOMIC DNA]</scope>
    <source>
        <strain evidence="2">ATCC 50983 / TXsc</strain>
    </source>
</reference>
<dbReference type="InParanoid" id="C5KWG5"/>
<evidence type="ECO:0000313" key="1">
    <source>
        <dbReference type="EMBL" id="EER11160.1"/>
    </source>
</evidence>
<protein>
    <submittedName>
        <fullName evidence="1">Uncharacterized protein</fullName>
    </submittedName>
</protein>
<dbReference type="GeneID" id="9056701"/>